<evidence type="ECO:0000313" key="2">
    <source>
        <dbReference type="EMBL" id="SVA87812.1"/>
    </source>
</evidence>
<feature type="domain" description="Glycosyltransferase 2-like" evidence="1">
    <location>
        <begin position="14"/>
        <end position="174"/>
    </location>
</feature>
<dbReference type="InterPro" id="IPR001173">
    <property type="entry name" value="Glyco_trans_2-like"/>
</dbReference>
<dbReference type="SUPFAM" id="SSF53448">
    <property type="entry name" value="Nucleotide-diphospho-sugar transferases"/>
    <property type="match status" value="1"/>
</dbReference>
<dbReference type="EMBL" id="UINC01021058">
    <property type="protein sequence ID" value="SVA87812.1"/>
    <property type="molecule type" value="Genomic_DNA"/>
</dbReference>
<name>A0A381ZG44_9ZZZZ</name>
<reference evidence="2" key="1">
    <citation type="submission" date="2018-05" db="EMBL/GenBank/DDBJ databases">
        <authorList>
            <person name="Lanie J.A."/>
            <person name="Ng W.-L."/>
            <person name="Kazmierczak K.M."/>
            <person name="Andrzejewski T.M."/>
            <person name="Davidsen T.M."/>
            <person name="Wayne K.J."/>
            <person name="Tettelin H."/>
            <person name="Glass J.I."/>
            <person name="Rusch D."/>
            <person name="Podicherti R."/>
            <person name="Tsui H.-C.T."/>
            <person name="Winkler M.E."/>
        </authorList>
    </citation>
    <scope>NUCLEOTIDE SEQUENCE</scope>
</reference>
<protein>
    <recommendedName>
        <fullName evidence="1">Glycosyltransferase 2-like domain-containing protein</fullName>
    </recommendedName>
</protein>
<dbReference type="GO" id="GO:0005789">
    <property type="term" value="C:endoplasmic reticulum membrane"/>
    <property type="evidence" value="ECO:0007669"/>
    <property type="project" value="TreeGrafter"/>
</dbReference>
<dbReference type="Pfam" id="PF00535">
    <property type="entry name" value="Glycos_transf_2"/>
    <property type="match status" value="1"/>
</dbReference>
<dbReference type="Gene3D" id="3.90.550.10">
    <property type="entry name" value="Spore Coat Polysaccharide Biosynthesis Protein SpsA, Chain A"/>
    <property type="match status" value="1"/>
</dbReference>
<dbReference type="GO" id="GO:0006487">
    <property type="term" value="P:protein N-linked glycosylation"/>
    <property type="evidence" value="ECO:0007669"/>
    <property type="project" value="TreeGrafter"/>
</dbReference>
<proteinExistence type="predicted"/>
<sequence>MKNSGTPPVSAVAVVPCFNEARRLDPERFLPLIAAGVTVLFVDDGSTDRTPEIIETALTKHAELTSLSLPKNRGKGESVRLGMLHAIDGGAEVVGFIDADLAAPPEEFLRLFDRLLGSPNTRVVTGARVGLLGMNVERSMPRHYLSRVFATFAALMLREGIYDTQCGVKMFRVDDRLREALSTPFETRWIFDVEMLDRLLSYSKEREHDSDPGIREVPLEEWHEVPESKLTVRSMMRASIDLLRLEVLRRRRERHS</sequence>
<dbReference type="AlphaFoldDB" id="A0A381ZG44"/>
<organism evidence="2">
    <name type="scientific">marine metagenome</name>
    <dbReference type="NCBI Taxonomy" id="408172"/>
    <lineage>
        <taxon>unclassified sequences</taxon>
        <taxon>metagenomes</taxon>
        <taxon>ecological metagenomes</taxon>
    </lineage>
</organism>
<accession>A0A381ZG44</accession>
<dbReference type="InterPro" id="IPR029044">
    <property type="entry name" value="Nucleotide-diphossugar_trans"/>
</dbReference>
<dbReference type="PANTHER" id="PTHR10859:SF91">
    <property type="entry name" value="DOLICHYL-PHOSPHATE BETA-GLUCOSYLTRANSFERASE"/>
    <property type="match status" value="1"/>
</dbReference>
<gene>
    <name evidence="2" type="ORF">METZ01_LOCUS140666</name>
</gene>
<dbReference type="PANTHER" id="PTHR10859">
    <property type="entry name" value="GLYCOSYL TRANSFERASE"/>
    <property type="match status" value="1"/>
</dbReference>
<evidence type="ECO:0000259" key="1">
    <source>
        <dbReference type="Pfam" id="PF00535"/>
    </source>
</evidence>